<dbReference type="Proteomes" id="UP000277579">
    <property type="component" value="Unassembled WGS sequence"/>
</dbReference>
<dbReference type="EMBL" id="RBLC01000001">
    <property type="protein sequence ID" value="RKS26194.1"/>
    <property type="molecule type" value="Genomic_DNA"/>
</dbReference>
<evidence type="ECO:0000313" key="1">
    <source>
        <dbReference type="EMBL" id="RKS26194.1"/>
    </source>
</evidence>
<accession>A0A495MJP2</accession>
<evidence type="ECO:0000313" key="2">
    <source>
        <dbReference type="Proteomes" id="UP000277579"/>
    </source>
</evidence>
<organism evidence="1 2">
    <name type="scientific">Flavobacterium endophyticum</name>
    <dbReference type="NCBI Taxonomy" id="1540163"/>
    <lineage>
        <taxon>Bacteria</taxon>
        <taxon>Pseudomonadati</taxon>
        <taxon>Bacteroidota</taxon>
        <taxon>Flavobacteriia</taxon>
        <taxon>Flavobacteriales</taxon>
        <taxon>Flavobacteriaceae</taxon>
        <taxon>Flavobacterium</taxon>
    </lineage>
</organism>
<name>A0A495MJP2_9FLAO</name>
<dbReference type="RefSeq" id="WP_121375541.1">
    <property type="nucleotide sequence ID" value="NZ_RBLC01000001.1"/>
</dbReference>
<comment type="caution">
    <text evidence="1">The sequence shown here is derived from an EMBL/GenBank/DDBJ whole genome shotgun (WGS) entry which is preliminary data.</text>
</comment>
<gene>
    <name evidence="1" type="ORF">CLV94_1251</name>
</gene>
<protein>
    <submittedName>
        <fullName evidence="1">Uncharacterized protein</fullName>
    </submittedName>
</protein>
<dbReference type="OrthoDB" id="883394at2"/>
<dbReference type="AlphaFoldDB" id="A0A495MJP2"/>
<reference evidence="1 2" key="1">
    <citation type="submission" date="2018-10" db="EMBL/GenBank/DDBJ databases">
        <title>Genomic Encyclopedia of Archaeal and Bacterial Type Strains, Phase II (KMG-II): from individual species to whole genera.</title>
        <authorList>
            <person name="Goeker M."/>
        </authorList>
    </citation>
    <scope>NUCLEOTIDE SEQUENCE [LARGE SCALE GENOMIC DNA]</scope>
    <source>
        <strain evidence="1 2">DSM 29537</strain>
    </source>
</reference>
<keyword evidence="2" id="KW-1185">Reference proteome</keyword>
<proteinExistence type="predicted"/>
<sequence>MKKTLLSFSLIFTLCLISCNFNKTSINRESDKIDAEKVTEELYSYIKQKDFTRAEKLFSDQFYAVTSKAGLHDIFQKTNKTLGDYEGRELLDWKTNIIIGTNSKSEYFFVYEVKYQEFKLIKN</sequence>